<evidence type="ECO:0000256" key="1">
    <source>
        <dbReference type="ARBA" id="ARBA00005234"/>
    </source>
</evidence>
<gene>
    <name evidence="7" type="ORF">E2562_002025</name>
</gene>
<dbReference type="GO" id="GO:0008234">
    <property type="term" value="F:cysteine-type peptidase activity"/>
    <property type="evidence" value="ECO:0007669"/>
    <property type="project" value="UniProtKB-KW"/>
</dbReference>
<dbReference type="PANTHER" id="PTHR46915:SF6">
    <property type="entry name" value="CYSTEINE PROTEINASES SUPERFAMILY PROTEIN"/>
    <property type="match status" value="1"/>
</dbReference>
<sequence length="366" mass="42561">MSGRSAQRIQRPCAADKLNGMRSGPSTCHPRPPSQEQWKRSFFPREEGNRGRRRQERKCETAPNLSSRSALPPIYPHPDRTLGLSPFLQSRPAAMPRRRCSRSGGDQVTIDLVDSDEECKNKRPRRSLKPAARTAGSSKSASLGALTTNRRSNRIATSNRDKKNKDKLNTDIFESYLEDLWKHIDEEKRSAYAYFDSLWFNMYNSGHNKSNVLKWIKSKKVFSRQYVFVPIVCWGHWNLLVLCNFGETDYLGTDKGPRMLLLDSLKTTNPTRLRLAIRRFIADIFKTEEREENEQFINKICLEFPEVPQQNGDECGIYVLYFIYCFLQNKTLGEDFRQLFDDPEELENFRMGVHSFQENRKNEIAE</sequence>
<keyword evidence="4" id="KW-0788">Thiol protease</keyword>
<feature type="domain" description="Ubiquitin-like protease family profile" evidence="6">
    <location>
        <begin position="145"/>
        <end position="326"/>
    </location>
</feature>
<dbReference type="AlphaFoldDB" id="A0A6G1C2Q3"/>
<keyword evidence="3" id="KW-0378">Hydrolase</keyword>
<feature type="region of interest" description="Disordered" evidence="5">
    <location>
        <begin position="116"/>
        <end position="161"/>
    </location>
</feature>
<evidence type="ECO:0000256" key="4">
    <source>
        <dbReference type="ARBA" id="ARBA00022807"/>
    </source>
</evidence>
<dbReference type="Proteomes" id="UP000479710">
    <property type="component" value="Unassembled WGS sequence"/>
</dbReference>
<dbReference type="Pfam" id="PF02902">
    <property type="entry name" value="Peptidase_C48"/>
    <property type="match status" value="1"/>
</dbReference>
<keyword evidence="2" id="KW-0645">Protease</keyword>
<feature type="compositionally biased region" description="Low complexity" evidence="5">
    <location>
        <begin position="134"/>
        <end position="148"/>
    </location>
</feature>
<evidence type="ECO:0000259" key="6">
    <source>
        <dbReference type="PROSITE" id="PS50600"/>
    </source>
</evidence>
<dbReference type="Gene3D" id="3.40.395.10">
    <property type="entry name" value="Adenoviral Proteinase, Chain A"/>
    <property type="match status" value="1"/>
</dbReference>
<accession>A0A6G1C2Q3</accession>
<comment type="caution">
    <text evidence="7">The sequence shown here is derived from an EMBL/GenBank/DDBJ whole genome shotgun (WGS) entry which is preliminary data.</text>
</comment>
<dbReference type="GO" id="GO:0016926">
    <property type="term" value="P:protein desumoylation"/>
    <property type="evidence" value="ECO:0007669"/>
    <property type="project" value="UniProtKB-ARBA"/>
</dbReference>
<dbReference type="InterPro" id="IPR038765">
    <property type="entry name" value="Papain-like_cys_pep_sf"/>
</dbReference>
<dbReference type="InterPro" id="IPR003653">
    <property type="entry name" value="Peptidase_C48_C"/>
</dbReference>
<dbReference type="GO" id="GO:0006508">
    <property type="term" value="P:proteolysis"/>
    <property type="evidence" value="ECO:0007669"/>
    <property type="project" value="UniProtKB-KW"/>
</dbReference>
<evidence type="ECO:0000256" key="3">
    <source>
        <dbReference type="ARBA" id="ARBA00022801"/>
    </source>
</evidence>
<feature type="region of interest" description="Disordered" evidence="5">
    <location>
        <begin position="1"/>
        <end position="86"/>
    </location>
</feature>
<dbReference type="PANTHER" id="PTHR46915">
    <property type="entry name" value="UBIQUITIN-LIKE PROTEASE 4-RELATED"/>
    <property type="match status" value="1"/>
</dbReference>
<dbReference type="SUPFAM" id="SSF54001">
    <property type="entry name" value="Cysteine proteinases"/>
    <property type="match status" value="1"/>
</dbReference>
<protein>
    <recommendedName>
        <fullName evidence="6">Ubiquitin-like protease family profile domain-containing protein</fullName>
    </recommendedName>
</protein>
<feature type="compositionally biased region" description="Basic and acidic residues" evidence="5">
    <location>
        <begin position="37"/>
        <end position="50"/>
    </location>
</feature>
<organism evidence="7 8">
    <name type="scientific">Oryza meyeriana var. granulata</name>
    <dbReference type="NCBI Taxonomy" id="110450"/>
    <lineage>
        <taxon>Eukaryota</taxon>
        <taxon>Viridiplantae</taxon>
        <taxon>Streptophyta</taxon>
        <taxon>Embryophyta</taxon>
        <taxon>Tracheophyta</taxon>
        <taxon>Spermatophyta</taxon>
        <taxon>Magnoliopsida</taxon>
        <taxon>Liliopsida</taxon>
        <taxon>Poales</taxon>
        <taxon>Poaceae</taxon>
        <taxon>BOP clade</taxon>
        <taxon>Oryzoideae</taxon>
        <taxon>Oryzeae</taxon>
        <taxon>Oryzinae</taxon>
        <taxon>Oryza</taxon>
        <taxon>Oryza meyeriana</taxon>
    </lineage>
</organism>
<dbReference type="OrthoDB" id="732682at2759"/>
<evidence type="ECO:0000313" key="7">
    <source>
        <dbReference type="EMBL" id="KAF0894738.1"/>
    </source>
</evidence>
<evidence type="ECO:0000256" key="2">
    <source>
        <dbReference type="ARBA" id="ARBA00022670"/>
    </source>
</evidence>
<evidence type="ECO:0000313" key="8">
    <source>
        <dbReference type="Proteomes" id="UP000479710"/>
    </source>
</evidence>
<name>A0A6G1C2Q3_9ORYZ</name>
<reference evidence="7 8" key="1">
    <citation type="submission" date="2019-11" db="EMBL/GenBank/DDBJ databases">
        <title>Whole genome sequence of Oryza granulata.</title>
        <authorList>
            <person name="Li W."/>
        </authorList>
    </citation>
    <scope>NUCLEOTIDE SEQUENCE [LARGE SCALE GENOMIC DNA]</scope>
    <source>
        <strain evidence="8">cv. Menghai</strain>
        <tissue evidence="7">Leaf</tissue>
    </source>
</reference>
<dbReference type="EMBL" id="SPHZ02000010">
    <property type="protein sequence ID" value="KAF0894738.1"/>
    <property type="molecule type" value="Genomic_DNA"/>
</dbReference>
<proteinExistence type="inferred from homology"/>
<evidence type="ECO:0000256" key="5">
    <source>
        <dbReference type="SAM" id="MobiDB-lite"/>
    </source>
</evidence>
<dbReference type="PROSITE" id="PS50600">
    <property type="entry name" value="ULP_PROTEASE"/>
    <property type="match status" value="1"/>
</dbReference>
<comment type="similarity">
    <text evidence="1">Belongs to the peptidase C48 family.</text>
</comment>
<keyword evidence="8" id="KW-1185">Reference proteome</keyword>